<feature type="transmembrane region" description="Helical" evidence="10">
    <location>
        <begin position="93"/>
        <end position="111"/>
    </location>
</feature>
<dbReference type="GO" id="GO:0006465">
    <property type="term" value="P:signal peptide processing"/>
    <property type="evidence" value="ECO:0007669"/>
    <property type="project" value="InterPro"/>
</dbReference>
<feature type="compositionally biased region" description="Low complexity" evidence="9">
    <location>
        <begin position="1"/>
        <end position="34"/>
    </location>
</feature>
<keyword evidence="4 10" id="KW-0812">Transmembrane</keyword>
<dbReference type="AlphaFoldDB" id="A0A1Y2CC91"/>
<dbReference type="Proteomes" id="UP000193467">
    <property type="component" value="Unassembled WGS sequence"/>
</dbReference>
<comment type="similarity">
    <text evidence="2">Belongs to the SPCS2 family.</text>
</comment>
<dbReference type="InParanoid" id="A0A1Y2CC91"/>
<evidence type="ECO:0000256" key="4">
    <source>
        <dbReference type="ARBA" id="ARBA00022692"/>
    </source>
</evidence>
<keyword evidence="12" id="KW-1185">Reference proteome</keyword>
<dbReference type="GO" id="GO:0005787">
    <property type="term" value="C:signal peptidase complex"/>
    <property type="evidence" value="ECO:0007669"/>
    <property type="project" value="InterPro"/>
</dbReference>
<dbReference type="PANTHER" id="PTHR13085">
    <property type="entry name" value="MICROSOMAL SIGNAL PEPTIDASE 25 KDA SUBUNIT"/>
    <property type="match status" value="1"/>
</dbReference>
<evidence type="ECO:0000256" key="9">
    <source>
        <dbReference type="SAM" id="MobiDB-lite"/>
    </source>
</evidence>
<dbReference type="InterPro" id="IPR009582">
    <property type="entry name" value="Spc2/SPCS2"/>
</dbReference>
<dbReference type="GO" id="GO:0045047">
    <property type="term" value="P:protein targeting to ER"/>
    <property type="evidence" value="ECO:0007669"/>
    <property type="project" value="TreeGrafter"/>
</dbReference>
<protein>
    <recommendedName>
        <fullName evidence="3">Signal peptidase complex subunit 2</fullName>
    </recommendedName>
</protein>
<comment type="function">
    <text evidence="8">Component of the signal peptidase complex (SPC) which catalyzes the cleavage of N-terminal signal sequences from nascent proteins as they are translocated into the lumen of the endoplasmic reticulum. Enhances the enzymatic activity of SPC and facilitates the interactions between different components of the translocation site.</text>
</comment>
<evidence type="ECO:0000313" key="12">
    <source>
        <dbReference type="Proteomes" id="UP000193467"/>
    </source>
</evidence>
<evidence type="ECO:0000256" key="3">
    <source>
        <dbReference type="ARBA" id="ARBA00017057"/>
    </source>
</evidence>
<keyword evidence="5" id="KW-0256">Endoplasmic reticulum</keyword>
<organism evidence="11 12">
    <name type="scientific">Leucosporidium creatinivorum</name>
    <dbReference type="NCBI Taxonomy" id="106004"/>
    <lineage>
        <taxon>Eukaryota</taxon>
        <taxon>Fungi</taxon>
        <taxon>Dikarya</taxon>
        <taxon>Basidiomycota</taxon>
        <taxon>Pucciniomycotina</taxon>
        <taxon>Microbotryomycetes</taxon>
        <taxon>Leucosporidiales</taxon>
        <taxon>Leucosporidium</taxon>
    </lineage>
</organism>
<evidence type="ECO:0000256" key="6">
    <source>
        <dbReference type="ARBA" id="ARBA00022989"/>
    </source>
</evidence>
<evidence type="ECO:0000256" key="2">
    <source>
        <dbReference type="ARBA" id="ARBA00007324"/>
    </source>
</evidence>
<dbReference type="OrthoDB" id="29558at2759"/>
<comment type="caution">
    <text evidence="11">The sequence shown here is derived from an EMBL/GenBank/DDBJ whole genome shotgun (WGS) entry which is preliminary data.</text>
</comment>
<gene>
    <name evidence="11" type="ORF">BCR35DRAFT_327380</name>
</gene>
<sequence>MAKKSAASKAKAAQAATPSTLPDAPSPAPSTSALVESSEEATPPPPVVLPPKEKVPKINTSSLAELKNTCDDVVKEFFARPSAFNRSHVHEDVRLALGWLSVAIALGTAYYGYVVPFEESKTWVTIGVGLYALLNSILTLYSTYYEKQIIFEGKRRTFASRISTERLTISSLASSSPNTTSLTPAFPLSLISRGPALPSPPPAGTSYPAYTLTLDYSHSSNNGKSIIHQALVTKTRCFGEFFDVEGKLAKSKLEAELQKLLAEVVGQ</sequence>
<evidence type="ECO:0000256" key="8">
    <source>
        <dbReference type="ARBA" id="ARBA00045608"/>
    </source>
</evidence>
<proteinExistence type="inferred from homology"/>
<dbReference type="EMBL" id="MCGR01000125">
    <property type="protein sequence ID" value="ORY44653.1"/>
    <property type="molecule type" value="Genomic_DNA"/>
</dbReference>
<evidence type="ECO:0000256" key="5">
    <source>
        <dbReference type="ARBA" id="ARBA00022824"/>
    </source>
</evidence>
<evidence type="ECO:0000256" key="1">
    <source>
        <dbReference type="ARBA" id="ARBA00004477"/>
    </source>
</evidence>
<reference evidence="11 12" key="1">
    <citation type="submission" date="2016-07" db="EMBL/GenBank/DDBJ databases">
        <title>Pervasive Adenine N6-methylation of Active Genes in Fungi.</title>
        <authorList>
            <consortium name="DOE Joint Genome Institute"/>
            <person name="Mondo S.J."/>
            <person name="Dannebaum R.O."/>
            <person name="Kuo R.C."/>
            <person name="Labutti K."/>
            <person name="Haridas S."/>
            <person name="Kuo A."/>
            <person name="Salamov A."/>
            <person name="Ahrendt S.R."/>
            <person name="Lipzen A."/>
            <person name="Sullivan W."/>
            <person name="Andreopoulos W.B."/>
            <person name="Clum A."/>
            <person name="Lindquist E."/>
            <person name="Daum C."/>
            <person name="Ramamoorthy G.K."/>
            <person name="Gryganskyi A."/>
            <person name="Culley D."/>
            <person name="Magnuson J.K."/>
            <person name="James T.Y."/>
            <person name="O'Malley M.A."/>
            <person name="Stajich J.E."/>
            <person name="Spatafora J.W."/>
            <person name="Visel A."/>
            <person name="Grigoriev I.V."/>
        </authorList>
    </citation>
    <scope>NUCLEOTIDE SEQUENCE [LARGE SCALE GENOMIC DNA]</scope>
    <source>
        <strain evidence="11 12">62-1032</strain>
    </source>
</reference>
<comment type="subcellular location">
    <subcellularLocation>
        <location evidence="1">Endoplasmic reticulum membrane</location>
        <topology evidence="1">Multi-pass membrane protein</topology>
    </subcellularLocation>
</comment>
<feature type="region of interest" description="Disordered" evidence="9">
    <location>
        <begin position="1"/>
        <end position="54"/>
    </location>
</feature>
<evidence type="ECO:0000256" key="7">
    <source>
        <dbReference type="ARBA" id="ARBA00023136"/>
    </source>
</evidence>
<feature type="transmembrane region" description="Helical" evidence="10">
    <location>
        <begin position="123"/>
        <end position="145"/>
    </location>
</feature>
<dbReference type="Pfam" id="PF06703">
    <property type="entry name" value="SPC25"/>
    <property type="match status" value="1"/>
</dbReference>
<keyword evidence="7 10" id="KW-0472">Membrane</keyword>
<name>A0A1Y2CC91_9BASI</name>
<accession>A0A1Y2CC91</accession>
<dbReference type="STRING" id="106004.A0A1Y2CC91"/>
<evidence type="ECO:0000256" key="10">
    <source>
        <dbReference type="SAM" id="Phobius"/>
    </source>
</evidence>
<evidence type="ECO:0000313" key="11">
    <source>
        <dbReference type="EMBL" id="ORY44653.1"/>
    </source>
</evidence>
<keyword evidence="6 10" id="KW-1133">Transmembrane helix</keyword>
<dbReference type="PANTHER" id="PTHR13085:SF0">
    <property type="entry name" value="SIGNAL PEPTIDASE COMPLEX SUBUNIT 2"/>
    <property type="match status" value="1"/>
</dbReference>